<dbReference type="EMBL" id="GL732533">
    <property type="protein sequence ID" value="EFX84956.1"/>
    <property type="molecule type" value="Genomic_DNA"/>
</dbReference>
<name>E9G6L5_DAPPU</name>
<keyword evidence="3" id="KW-1003">Cell membrane</keyword>
<feature type="transmembrane region" description="Helical" evidence="12">
    <location>
        <begin position="256"/>
        <end position="278"/>
    </location>
</feature>
<dbReference type="CDD" id="cd15293">
    <property type="entry name" value="7tmC_GPR158-like"/>
    <property type="match status" value="1"/>
</dbReference>
<dbReference type="PRINTS" id="PR00248">
    <property type="entry name" value="GPCRMGR"/>
</dbReference>
<proteinExistence type="inferred from homology"/>
<dbReference type="eggNOG" id="KOG4418">
    <property type="taxonomic scope" value="Eukaryota"/>
</dbReference>
<accession>E9G6L5</accession>
<sequence length="478" mass="53004">GLDGVYDQEGKFECLPCPEGCDVCVDDSPCIITLNWVMRTTILILEIIVICCLPVVALFTWRYSHVKVVRAASPALLRLIILGAFFIYCTILVAYMRPNMITCSLRVWFREIGFSFAYGALMLKTWRISVIFRVRSAKAIKITDLDLIKRLGIIVSIFAVFLSIRTIVGPPHVIVAKTADDLKAYICQTDWWDHVFTAMEMVVLVWGIRLCIVVRKAPSEFNESRFISMAIYNEFLLSIFLNVSMLFLQSPANPDLMYIIMFSHAQLTTTLLLVLIFASKAYLALRGRGKDDASSTTNKPQAAKFLAKPKSANHSNVTPSGGSFRTDMIPELSSAEIRRLLCELEQLKEKTVRSGHTQFAARLAAMSQAARQVISPAAATEVIAVLDAADTAAVAAVVAGGNCLENGPSSDHSRVNKEQSDVDLRQRKTGHSVKEKIKSPKNSPDSGTFESLSSQLVSSHLIDGLIDDPTLYFWVYFS</sequence>
<organism evidence="14 15">
    <name type="scientific">Daphnia pulex</name>
    <name type="common">Water flea</name>
    <dbReference type="NCBI Taxonomy" id="6669"/>
    <lineage>
        <taxon>Eukaryota</taxon>
        <taxon>Metazoa</taxon>
        <taxon>Ecdysozoa</taxon>
        <taxon>Arthropoda</taxon>
        <taxon>Crustacea</taxon>
        <taxon>Branchiopoda</taxon>
        <taxon>Diplostraca</taxon>
        <taxon>Cladocera</taxon>
        <taxon>Anomopoda</taxon>
        <taxon>Daphniidae</taxon>
        <taxon>Daphnia</taxon>
    </lineage>
</organism>
<dbReference type="HOGENOM" id="CLU_018068_0_0_1"/>
<feature type="compositionally biased region" description="Basic and acidic residues" evidence="11">
    <location>
        <begin position="411"/>
        <end position="438"/>
    </location>
</feature>
<dbReference type="Proteomes" id="UP000000305">
    <property type="component" value="Unassembled WGS sequence"/>
</dbReference>
<feature type="region of interest" description="Disordered" evidence="11">
    <location>
        <begin position="405"/>
        <end position="449"/>
    </location>
</feature>
<comment type="subcellular location">
    <subcellularLocation>
        <location evidence="1">Cell membrane</location>
        <topology evidence="1">Multi-pass membrane protein</topology>
    </subcellularLocation>
</comment>
<evidence type="ECO:0000256" key="12">
    <source>
        <dbReference type="SAM" id="Phobius"/>
    </source>
</evidence>
<keyword evidence="7 12" id="KW-0472">Membrane</keyword>
<feature type="non-terminal residue" evidence="14">
    <location>
        <position position="1"/>
    </location>
</feature>
<evidence type="ECO:0000256" key="9">
    <source>
        <dbReference type="ARBA" id="ARBA00023180"/>
    </source>
</evidence>
<feature type="transmembrane region" description="Helical" evidence="12">
    <location>
        <begin position="42"/>
        <end position="63"/>
    </location>
</feature>
<feature type="transmembrane region" description="Helical" evidence="12">
    <location>
        <begin position="107"/>
        <end position="126"/>
    </location>
</feature>
<evidence type="ECO:0000256" key="1">
    <source>
        <dbReference type="ARBA" id="ARBA00004651"/>
    </source>
</evidence>
<evidence type="ECO:0000256" key="4">
    <source>
        <dbReference type="ARBA" id="ARBA00022692"/>
    </source>
</evidence>
<evidence type="ECO:0000313" key="15">
    <source>
        <dbReference type="Proteomes" id="UP000000305"/>
    </source>
</evidence>
<reference evidence="14 15" key="1">
    <citation type="journal article" date="2011" name="Science">
        <title>The ecoresponsive genome of Daphnia pulex.</title>
        <authorList>
            <person name="Colbourne J.K."/>
            <person name="Pfrender M.E."/>
            <person name="Gilbert D."/>
            <person name="Thomas W.K."/>
            <person name="Tucker A."/>
            <person name="Oakley T.H."/>
            <person name="Tokishita S."/>
            <person name="Aerts A."/>
            <person name="Arnold G.J."/>
            <person name="Basu M.K."/>
            <person name="Bauer D.J."/>
            <person name="Caceres C.E."/>
            <person name="Carmel L."/>
            <person name="Casola C."/>
            <person name="Choi J.H."/>
            <person name="Detter J.C."/>
            <person name="Dong Q."/>
            <person name="Dusheyko S."/>
            <person name="Eads B.D."/>
            <person name="Frohlich T."/>
            <person name="Geiler-Samerotte K.A."/>
            <person name="Gerlach D."/>
            <person name="Hatcher P."/>
            <person name="Jogdeo S."/>
            <person name="Krijgsveld J."/>
            <person name="Kriventseva E.V."/>
            <person name="Kultz D."/>
            <person name="Laforsch C."/>
            <person name="Lindquist E."/>
            <person name="Lopez J."/>
            <person name="Manak J.R."/>
            <person name="Muller J."/>
            <person name="Pangilinan J."/>
            <person name="Patwardhan R.P."/>
            <person name="Pitluck S."/>
            <person name="Pritham E.J."/>
            <person name="Rechtsteiner A."/>
            <person name="Rho M."/>
            <person name="Rogozin I.B."/>
            <person name="Sakarya O."/>
            <person name="Salamov A."/>
            <person name="Schaack S."/>
            <person name="Shapiro H."/>
            <person name="Shiga Y."/>
            <person name="Skalitzky C."/>
            <person name="Smith Z."/>
            <person name="Souvorov A."/>
            <person name="Sung W."/>
            <person name="Tang Z."/>
            <person name="Tsuchiya D."/>
            <person name="Tu H."/>
            <person name="Vos H."/>
            <person name="Wang M."/>
            <person name="Wolf Y.I."/>
            <person name="Yamagata H."/>
            <person name="Yamada T."/>
            <person name="Ye Y."/>
            <person name="Shaw J.R."/>
            <person name="Andrews J."/>
            <person name="Crease T.J."/>
            <person name="Tang H."/>
            <person name="Lucas S.M."/>
            <person name="Robertson H.M."/>
            <person name="Bork P."/>
            <person name="Koonin E.V."/>
            <person name="Zdobnov E.M."/>
            <person name="Grigoriev I.V."/>
            <person name="Lynch M."/>
            <person name="Boore J.L."/>
        </authorList>
    </citation>
    <scope>NUCLEOTIDE SEQUENCE [LARGE SCALE GENOMIC DNA]</scope>
</reference>
<dbReference type="GO" id="GO:0004930">
    <property type="term" value="F:G protein-coupled receptor activity"/>
    <property type="evidence" value="ECO:0007669"/>
    <property type="project" value="UniProtKB-KW"/>
</dbReference>
<evidence type="ECO:0000256" key="3">
    <source>
        <dbReference type="ARBA" id="ARBA00022475"/>
    </source>
</evidence>
<keyword evidence="10" id="KW-0807">Transducer</keyword>
<keyword evidence="4 12" id="KW-0812">Transmembrane</keyword>
<dbReference type="GO" id="GO:0005886">
    <property type="term" value="C:plasma membrane"/>
    <property type="evidence" value="ECO:0007669"/>
    <property type="project" value="UniProtKB-SubCell"/>
</dbReference>
<keyword evidence="6" id="KW-0297">G-protein coupled receptor</keyword>
<feature type="transmembrane region" description="Helical" evidence="12">
    <location>
        <begin position="226"/>
        <end position="250"/>
    </location>
</feature>
<dbReference type="PRINTS" id="PR01176">
    <property type="entry name" value="GABABRECEPTR"/>
</dbReference>
<evidence type="ECO:0000256" key="5">
    <source>
        <dbReference type="ARBA" id="ARBA00022989"/>
    </source>
</evidence>
<dbReference type="InterPro" id="IPR000337">
    <property type="entry name" value="GPCR_3"/>
</dbReference>
<evidence type="ECO:0000256" key="7">
    <source>
        <dbReference type="ARBA" id="ARBA00023136"/>
    </source>
</evidence>
<dbReference type="PANTHER" id="PTHR32546:SF29">
    <property type="entry name" value="G-PROTEIN COUPLED RECEPTORS FAMILY 3 PROFILE DOMAIN-CONTAINING PROTEIN"/>
    <property type="match status" value="1"/>
</dbReference>
<dbReference type="InParanoid" id="E9G6L5"/>
<feature type="transmembrane region" description="Helical" evidence="12">
    <location>
        <begin position="195"/>
        <end position="214"/>
    </location>
</feature>
<keyword evidence="8" id="KW-0675">Receptor</keyword>
<gene>
    <name evidence="14" type="ORF">DAPPUDRAFT_46663</name>
</gene>
<dbReference type="Pfam" id="PF00003">
    <property type="entry name" value="7tm_3"/>
    <property type="match status" value="1"/>
</dbReference>
<evidence type="ECO:0000256" key="8">
    <source>
        <dbReference type="ARBA" id="ARBA00023170"/>
    </source>
</evidence>
<dbReference type="OrthoDB" id="2129233at2759"/>
<evidence type="ECO:0000256" key="6">
    <source>
        <dbReference type="ARBA" id="ARBA00023040"/>
    </source>
</evidence>
<keyword evidence="5 12" id="KW-1133">Transmembrane helix</keyword>
<evidence type="ECO:0000256" key="2">
    <source>
        <dbReference type="ARBA" id="ARBA00007242"/>
    </source>
</evidence>
<keyword evidence="9" id="KW-0325">Glycoprotein</keyword>
<feature type="compositionally biased region" description="Polar residues" evidence="11">
    <location>
        <begin position="440"/>
        <end position="449"/>
    </location>
</feature>
<evidence type="ECO:0000256" key="11">
    <source>
        <dbReference type="SAM" id="MobiDB-lite"/>
    </source>
</evidence>
<feature type="domain" description="G-protein coupled receptors family 3 profile" evidence="13">
    <location>
        <begin position="38"/>
        <end position="285"/>
    </location>
</feature>
<dbReference type="InterPro" id="IPR043458">
    <property type="entry name" value="GPR158/179"/>
</dbReference>
<feature type="transmembrane region" description="Helical" evidence="12">
    <location>
        <begin position="75"/>
        <end position="95"/>
    </location>
</feature>
<dbReference type="PhylomeDB" id="E9G6L5"/>
<evidence type="ECO:0000259" key="13">
    <source>
        <dbReference type="PROSITE" id="PS50259"/>
    </source>
</evidence>
<comment type="similarity">
    <text evidence="2">Belongs to the G-protein coupled receptor 3 family.</text>
</comment>
<dbReference type="AlphaFoldDB" id="E9G6L5"/>
<dbReference type="OMA" id="NCLENGP"/>
<keyword evidence="15" id="KW-1185">Reference proteome</keyword>
<feature type="transmembrane region" description="Helical" evidence="12">
    <location>
        <begin position="147"/>
        <end position="168"/>
    </location>
</feature>
<evidence type="ECO:0000256" key="10">
    <source>
        <dbReference type="ARBA" id="ARBA00023224"/>
    </source>
</evidence>
<dbReference type="PANTHER" id="PTHR32546">
    <property type="entry name" value="G-PROTEIN COUPLED RECEPTOR 158-RELATED"/>
    <property type="match status" value="1"/>
</dbReference>
<dbReference type="KEGG" id="dpx:DAPPUDRAFT_46663"/>
<evidence type="ECO:0000313" key="14">
    <source>
        <dbReference type="EMBL" id="EFX84956.1"/>
    </source>
</evidence>
<protein>
    <recommendedName>
        <fullName evidence="13">G-protein coupled receptors family 3 profile domain-containing protein</fullName>
    </recommendedName>
</protein>
<dbReference type="PROSITE" id="PS50259">
    <property type="entry name" value="G_PROTEIN_RECEP_F3_4"/>
    <property type="match status" value="1"/>
</dbReference>
<dbReference type="InterPro" id="IPR017978">
    <property type="entry name" value="GPCR_3_C"/>
</dbReference>